<name>J3NMZ9_GAET3</name>
<dbReference type="EMBL" id="GL385396">
    <property type="protein sequence ID" value="EJT77551.1"/>
    <property type="molecule type" value="Genomic_DNA"/>
</dbReference>
<dbReference type="Proteomes" id="UP000006039">
    <property type="component" value="Unassembled WGS sequence"/>
</dbReference>
<keyword evidence="3" id="KW-1185">Reference proteome</keyword>
<organism evidence="1">
    <name type="scientific">Gaeumannomyces tritici (strain R3-111a-1)</name>
    <name type="common">Wheat and barley take-all root rot fungus</name>
    <name type="synonym">Gaeumannomyces graminis var. tritici</name>
    <dbReference type="NCBI Taxonomy" id="644352"/>
    <lineage>
        <taxon>Eukaryota</taxon>
        <taxon>Fungi</taxon>
        <taxon>Dikarya</taxon>
        <taxon>Ascomycota</taxon>
        <taxon>Pezizomycotina</taxon>
        <taxon>Sordariomycetes</taxon>
        <taxon>Sordariomycetidae</taxon>
        <taxon>Magnaporthales</taxon>
        <taxon>Magnaporthaceae</taxon>
        <taxon>Gaeumannomyces</taxon>
    </lineage>
</organism>
<evidence type="ECO:0000313" key="3">
    <source>
        <dbReference type="Proteomes" id="UP000006039"/>
    </source>
</evidence>
<reference evidence="2" key="4">
    <citation type="journal article" date="2015" name="G3 (Bethesda)">
        <title>Genome sequences of three phytopathogenic species of the Magnaporthaceae family of fungi.</title>
        <authorList>
            <person name="Okagaki L.H."/>
            <person name="Nunes C.C."/>
            <person name="Sailsbery J."/>
            <person name="Clay B."/>
            <person name="Brown D."/>
            <person name="John T."/>
            <person name="Oh Y."/>
            <person name="Young N."/>
            <person name="Fitzgerald M."/>
            <person name="Haas B.J."/>
            <person name="Zeng Q."/>
            <person name="Young S."/>
            <person name="Adiconis X."/>
            <person name="Fan L."/>
            <person name="Levin J.Z."/>
            <person name="Mitchell T.K."/>
            <person name="Okubara P.A."/>
            <person name="Farman M.L."/>
            <person name="Kohn L.M."/>
            <person name="Birren B."/>
            <person name="Ma L.-J."/>
            <person name="Dean R.A."/>
        </authorList>
    </citation>
    <scope>NUCLEOTIDE SEQUENCE</scope>
    <source>
        <strain evidence="2">R3-111a-1</strain>
    </source>
</reference>
<dbReference type="EnsemblFungi" id="EJT77551">
    <property type="protein sequence ID" value="EJT77551"/>
    <property type="gene ID" value="GGTG_02657"/>
</dbReference>
<dbReference type="AlphaFoldDB" id="J3NMZ9"/>
<dbReference type="GeneID" id="20343115"/>
<reference evidence="3" key="1">
    <citation type="submission" date="2010-07" db="EMBL/GenBank/DDBJ databases">
        <title>The genome sequence of Gaeumannomyces graminis var. tritici strain R3-111a-1.</title>
        <authorList>
            <consortium name="The Broad Institute Genome Sequencing Platform"/>
            <person name="Ma L.-J."/>
            <person name="Dead R."/>
            <person name="Young S."/>
            <person name="Zeng Q."/>
            <person name="Koehrsen M."/>
            <person name="Alvarado L."/>
            <person name="Berlin A."/>
            <person name="Chapman S.B."/>
            <person name="Chen Z."/>
            <person name="Freedman E."/>
            <person name="Gellesch M."/>
            <person name="Goldberg J."/>
            <person name="Griggs A."/>
            <person name="Gujja S."/>
            <person name="Heilman E.R."/>
            <person name="Heiman D."/>
            <person name="Hepburn T."/>
            <person name="Howarth C."/>
            <person name="Jen D."/>
            <person name="Larson L."/>
            <person name="Mehta T."/>
            <person name="Neiman D."/>
            <person name="Pearson M."/>
            <person name="Roberts A."/>
            <person name="Saif S."/>
            <person name="Shea T."/>
            <person name="Shenoy N."/>
            <person name="Sisk P."/>
            <person name="Stolte C."/>
            <person name="Sykes S."/>
            <person name="Walk T."/>
            <person name="White J."/>
            <person name="Yandava C."/>
            <person name="Haas B."/>
            <person name="Nusbaum C."/>
            <person name="Birren B."/>
        </authorList>
    </citation>
    <scope>NUCLEOTIDE SEQUENCE [LARGE SCALE GENOMIC DNA]</scope>
    <source>
        <strain evidence="3">R3-111a-1</strain>
    </source>
</reference>
<reference evidence="2" key="5">
    <citation type="submission" date="2018-04" db="UniProtKB">
        <authorList>
            <consortium name="EnsemblFungi"/>
        </authorList>
    </citation>
    <scope>IDENTIFICATION</scope>
    <source>
        <strain evidence="2">R3-111a-1</strain>
    </source>
</reference>
<reference evidence="1" key="3">
    <citation type="submission" date="2010-09" db="EMBL/GenBank/DDBJ databases">
        <title>Annotation of Gaeumannomyces graminis var. tritici R3-111a-1.</title>
        <authorList>
            <consortium name="The Broad Institute Genome Sequencing Platform"/>
            <person name="Ma L.-J."/>
            <person name="Dead R."/>
            <person name="Young S.K."/>
            <person name="Zeng Q."/>
            <person name="Gargeya S."/>
            <person name="Fitzgerald M."/>
            <person name="Haas B."/>
            <person name="Abouelleil A."/>
            <person name="Alvarado L."/>
            <person name="Arachchi H.M."/>
            <person name="Berlin A."/>
            <person name="Brown A."/>
            <person name="Chapman S.B."/>
            <person name="Chen Z."/>
            <person name="Dunbar C."/>
            <person name="Freedman E."/>
            <person name="Gearin G."/>
            <person name="Gellesch M."/>
            <person name="Goldberg J."/>
            <person name="Griggs A."/>
            <person name="Gujja S."/>
            <person name="Heiman D."/>
            <person name="Howarth C."/>
            <person name="Larson L."/>
            <person name="Lui A."/>
            <person name="MacDonald P.J.P."/>
            <person name="Mehta T."/>
            <person name="Montmayeur A."/>
            <person name="Murphy C."/>
            <person name="Neiman D."/>
            <person name="Pearson M."/>
            <person name="Priest M."/>
            <person name="Roberts A."/>
            <person name="Saif S."/>
            <person name="Shea T."/>
            <person name="Shenoy N."/>
            <person name="Sisk P."/>
            <person name="Stolte C."/>
            <person name="Sykes S."/>
            <person name="Yandava C."/>
            <person name="Wortman J."/>
            <person name="Nusbaum C."/>
            <person name="Birren B."/>
        </authorList>
    </citation>
    <scope>NUCLEOTIDE SEQUENCE</scope>
    <source>
        <strain evidence="1">R3-111a-1</strain>
    </source>
</reference>
<accession>J3NMZ9</accession>
<evidence type="ECO:0000313" key="2">
    <source>
        <dbReference type="EnsemblFungi" id="EJT77551"/>
    </source>
</evidence>
<reference evidence="1" key="2">
    <citation type="submission" date="2010-07" db="EMBL/GenBank/DDBJ databases">
        <authorList>
            <consortium name="The Broad Institute Genome Sequencing Platform"/>
            <consortium name="Broad Institute Genome Sequencing Center for Infectious Disease"/>
            <person name="Ma L.-J."/>
            <person name="Dead R."/>
            <person name="Young S."/>
            <person name="Zeng Q."/>
            <person name="Koehrsen M."/>
            <person name="Alvarado L."/>
            <person name="Berlin A."/>
            <person name="Chapman S.B."/>
            <person name="Chen Z."/>
            <person name="Freedman E."/>
            <person name="Gellesch M."/>
            <person name="Goldberg J."/>
            <person name="Griggs A."/>
            <person name="Gujja S."/>
            <person name="Heilman E.R."/>
            <person name="Heiman D."/>
            <person name="Hepburn T."/>
            <person name="Howarth C."/>
            <person name="Jen D."/>
            <person name="Larson L."/>
            <person name="Mehta T."/>
            <person name="Neiman D."/>
            <person name="Pearson M."/>
            <person name="Roberts A."/>
            <person name="Saif S."/>
            <person name="Shea T."/>
            <person name="Shenoy N."/>
            <person name="Sisk P."/>
            <person name="Stolte C."/>
            <person name="Sykes S."/>
            <person name="Walk T."/>
            <person name="White J."/>
            <person name="Yandava C."/>
            <person name="Haas B."/>
            <person name="Nusbaum C."/>
            <person name="Birren B."/>
        </authorList>
    </citation>
    <scope>NUCLEOTIDE SEQUENCE</scope>
    <source>
        <strain evidence="1">R3-111a-1</strain>
    </source>
</reference>
<protein>
    <submittedName>
        <fullName evidence="1 2">Uncharacterized protein</fullName>
    </submittedName>
</protein>
<evidence type="ECO:0000313" key="1">
    <source>
        <dbReference type="EMBL" id="EJT77551.1"/>
    </source>
</evidence>
<sequence length="232" mass="25946">MSVPDGAAPWACRLSNPPPKARKCLATFPSRAMNGMMSDQGGFRSSARRLLAVFQRWRLRQDLGPNKRTQRRDATQNATKRMCVLIDKLCFCLRFQRQNRQTRQAGPACVDARDFLFGTARLNAAGLLLQVIRLRLMSGNVASWLGLNLFFWFNNLHGSRAELNPDFLSNWLTTSPIVTSIVPRITNLSTVDPGAWIKKAASAIGKQKNPVADEAWRIALPQAFELSCGEDE</sequence>
<proteinExistence type="predicted"/>
<dbReference type="VEuPathDB" id="FungiDB:GGTG_02657"/>
<gene>
    <name evidence="2" type="primary">20343115</name>
    <name evidence="1" type="ORF">GGTG_02657</name>
</gene>
<dbReference type="HOGENOM" id="CLU_1194942_0_0_1"/>
<dbReference type="RefSeq" id="XP_009218696.1">
    <property type="nucleotide sequence ID" value="XM_009220432.1"/>
</dbReference>